<dbReference type="GO" id="GO:0032993">
    <property type="term" value="C:protein-DNA complex"/>
    <property type="evidence" value="ECO:0007669"/>
    <property type="project" value="TreeGrafter"/>
</dbReference>
<dbReference type="Gene3D" id="1.10.10.10">
    <property type="entry name" value="Winged helix-like DNA-binding domain superfamily/Winged helix DNA-binding domain"/>
    <property type="match status" value="1"/>
</dbReference>
<dbReference type="GO" id="GO:0003677">
    <property type="term" value="F:DNA binding"/>
    <property type="evidence" value="ECO:0007669"/>
    <property type="project" value="UniProtKB-KW"/>
</dbReference>
<proteinExistence type="inferred from homology"/>
<dbReference type="EMBL" id="FNSH01000001">
    <property type="protein sequence ID" value="SEB78957.1"/>
    <property type="molecule type" value="Genomic_DNA"/>
</dbReference>
<reference evidence="6 7" key="1">
    <citation type="submission" date="2016-10" db="EMBL/GenBank/DDBJ databases">
        <authorList>
            <person name="Varghese N."/>
            <person name="Submissions S."/>
        </authorList>
    </citation>
    <scope>NUCLEOTIDE SEQUENCE [LARGE SCALE GENOMIC DNA]</scope>
    <source>
        <strain evidence="6 7">DSM 20586</strain>
    </source>
</reference>
<dbReference type="RefSeq" id="WP_002562780.1">
    <property type="nucleotide sequence ID" value="NZ_CALJSN010000007.1"/>
</dbReference>
<keyword evidence="4" id="KW-0804">Transcription</keyword>
<dbReference type="InterPro" id="IPR005119">
    <property type="entry name" value="LysR_subst-bd"/>
</dbReference>
<evidence type="ECO:0000313" key="7">
    <source>
        <dbReference type="Proteomes" id="UP000183687"/>
    </source>
</evidence>
<dbReference type="PANTHER" id="PTHR30346:SF0">
    <property type="entry name" value="HCA OPERON TRANSCRIPTIONAL ACTIVATOR HCAR"/>
    <property type="match status" value="1"/>
</dbReference>
<name>A0AB38A722_9ACTN</name>
<sequence>MNLQQLRYIIAIAESGSMNSVAKTHFIAQSSLSVAVKDLEQELGITIFTRTSKGIRVTREGVEFLGYARQVIEQADLLQNRYAGHPDQLKQRLSISSQHYAFVVRAFTAFVRTQEDSGFDFTLRETRTTNIINDVADFRSDIGILFLSSYNEQALRRRFDENNLKFISLHKAKPHVFVRKDHPLASKPSLKVSELADWPRYTFEQGAQSSLYLSEEPFSYIPHAQNVVVSDRGTMTSLLANYNGFLISTGILSDEMSGQTKSIPLETDEIMNVGYLTHSQRKLSELAQAFIGMLQQVIAAQKMH</sequence>
<dbReference type="PANTHER" id="PTHR30346">
    <property type="entry name" value="TRANSCRIPTIONAL DUAL REGULATOR HCAR-RELATED"/>
    <property type="match status" value="1"/>
</dbReference>
<evidence type="ECO:0000313" key="6">
    <source>
        <dbReference type="EMBL" id="SEB78957.1"/>
    </source>
</evidence>
<comment type="caution">
    <text evidence="6">The sequence shown here is derived from an EMBL/GenBank/DDBJ whole genome shotgun (WGS) entry which is preliminary data.</text>
</comment>
<dbReference type="Gene3D" id="3.40.190.290">
    <property type="match status" value="1"/>
</dbReference>
<gene>
    <name evidence="6" type="ORF">SAMN04489746_1065</name>
</gene>
<dbReference type="Proteomes" id="UP000183687">
    <property type="component" value="Unassembled WGS sequence"/>
</dbReference>
<dbReference type="InterPro" id="IPR000847">
    <property type="entry name" value="LysR_HTH_N"/>
</dbReference>
<keyword evidence="2" id="KW-0805">Transcription regulation</keyword>
<evidence type="ECO:0000259" key="5">
    <source>
        <dbReference type="PROSITE" id="PS50931"/>
    </source>
</evidence>
<evidence type="ECO:0000256" key="2">
    <source>
        <dbReference type="ARBA" id="ARBA00023015"/>
    </source>
</evidence>
<dbReference type="SUPFAM" id="SSF46785">
    <property type="entry name" value="Winged helix' DNA-binding domain"/>
    <property type="match status" value="1"/>
</dbReference>
<protein>
    <submittedName>
        <fullName evidence="6">DNA-binding transcriptional regulator, LysR family</fullName>
    </submittedName>
</protein>
<organism evidence="6 7">
    <name type="scientific">Atopobium minutum</name>
    <dbReference type="NCBI Taxonomy" id="1381"/>
    <lineage>
        <taxon>Bacteria</taxon>
        <taxon>Bacillati</taxon>
        <taxon>Actinomycetota</taxon>
        <taxon>Coriobacteriia</taxon>
        <taxon>Coriobacteriales</taxon>
        <taxon>Atopobiaceae</taxon>
        <taxon>Atopobium</taxon>
    </lineage>
</organism>
<keyword evidence="3 6" id="KW-0238">DNA-binding</keyword>
<dbReference type="AlphaFoldDB" id="A0AB38A722"/>
<dbReference type="Pfam" id="PF03466">
    <property type="entry name" value="LysR_substrate"/>
    <property type="match status" value="1"/>
</dbReference>
<evidence type="ECO:0000256" key="4">
    <source>
        <dbReference type="ARBA" id="ARBA00023163"/>
    </source>
</evidence>
<evidence type="ECO:0000256" key="3">
    <source>
        <dbReference type="ARBA" id="ARBA00023125"/>
    </source>
</evidence>
<dbReference type="Pfam" id="PF00126">
    <property type="entry name" value="HTH_1"/>
    <property type="match status" value="1"/>
</dbReference>
<dbReference type="FunFam" id="1.10.10.10:FF:000001">
    <property type="entry name" value="LysR family transcriptional regulator"/>
    <property type="match status" value="1"/>
</dbReference>
<comment type="similarity">
    <text evidence="1">Belongs to the LysR transcriptional regulatory family.</text>
</comment>
<feature type="domain" description="HTH lysR-type" evidence="5">
    <location>
        <begin position="1"/>
        <end position="58"/>
    </location>
</feature>
<dbReference type="InterPro" id="IPR036390">
    <property type="entry name" value="WH_DNA-bd_sf"/>
</dbReference>
<dbReference type="PROSITE" id="PS50931">
    <property type="entry name" value="HTH_LYSR"/>
    <property type="match status" value="1"/>
</dbReference>
<dbReference type="InterPro" id="IPR036388">
    <property type="entry name" value="WH-like_DNA-bd_sf"/>
</dbReference>
<dbReference type="CDD" id="cd05466">
    <property type="entry name" value="PBP2_LTTR_substrate"/>
    <property type="match status" value="1"/>
</dbReference>
<accession>A0AB38A722</accession>
<dbReference type="SUPFAM" id="SSF53850">
    <property type="entry name" value="Periplasmic binding protein-like II"/>
    <property type="match status" value="1"/>
</dbReference>
<dbReference type="GO" id="GO:0003700">
    <property type="term" value="F:DNA-binding transcription factor activity"/>
    <property type="evidence" value="ECO:0007669"/>
    <property type="project" value="InterPro"/>
</dbReference>
<evidence type="ECO:0000256" key="1">
    <source>
        <dbReference type="ARBA" id="ARBA00009437"/>
    </source>
</evidence>